<evidence type="ECO:0000256" key="2">
    <source>
        <dbReference type="ARBA" id="ARBA00005170"/>
    </source>
</evidence>
<name>A0AAE2ZLA8_9HYPH</name>
<keyword evidence="11" id="KW-1185">Reference proteome</keyword>
<keyword evidence="8 9" id="KW-0456">Lyase</keyword>
<dbReference type="Proteomes" id="UP001196509">
    <property type="component" value="Unassembled WGS sequence"/>
</dbReference>
<accession>A0AAE2ZLA8</accession>
<comment type="similarity">
    <text evidence="3 9">Belongs to the alpha-acetolactate decarboxylase family.</text>
</comment>
<evidence type="ECO:0000313" key="10">
    <source>
        <dbReference type="EMBL" id="MBW8638306.1"/>
    </source>
</evidence>
<dbReference type="PANTHER" id="PTHR35524:SF1">
    <property type="entry name" value="ALPHA-ACETOLACTATE DECARBOXYLASE"/>
    <property type="match status" value="1"/>
</dbReference>
<keyword evidence="7 9" id="KW-0005">Acetoin biosynthesis</keyword>
<evidence type="ECO:0000256" key="1">
    <source>
        <dbReference type="ARBA" id="ARBA00001784"/>
    </source>
</evidence>
<reference evidence="10" key="1">
    <citation type="submission" date="2021-08" db="EMBL/GenBank/DDBJ databases">
        <title>Hoeflea bacterium WL0058 sp. nov., isolated from the sediment.</title>
        <authorList>
            <person name="Wang L."/>
            <person name="Zhang D."/>
        </authorList>
    </citation>
    <scope>NUCLEOTIDE SEQUENCE</scope>
    <source>
        <strain evidence="10">WL0058</strain>
    </source>
</reference>
<comment type="pathway">
    <text evidence="2 9">Polyol metabolism; (R,R)-butane-2,3-diol biosynthesis; (R,R)-butane-2,3-diol from pyruvate: step 2/3.</text>
</comment>
<keyword evidence="6 9" id="KW-0210">Decarboxylase</keyword>
<dbReference type="Gene3D" id="3.30.1330.80">
    <property type="entry name" value="Hypothetical protein, similar to alpha- acetolactate decarboxylase, domain 2"/>
    <property type="match status" value="2"/>
</dbReference>
<evidence type="ECO:0000256" key="8">
    <source>
        <dbReference type="ARBA" id="ARBA00023239"/>
    </source>
</evidence>
<dbReference type="RefSeq" id="WP_220228942.1">
    <property type="nucleotide sequence ID" value="NZ_JAICBX010000002.1"/>
</dbReference>
<gene>
    <name evidence="10" type="primary">budA</name>
    <name evidence="10" type="ORF">K1W69_14010</name>
</gene>
<evidence type="ECO:0000256" key="5">
    <source>
        <dbReference type="ARBA" id="ARBA00020164"/>
    </source>
</evidence>
<dbReference type="InterPro" id="IPR005128">
    <property type="entry name" value="Acetolactate_a_deCO2ase"/>
</dbReference>
<dbReference type="CDD" id="cd17299">
    <property type="entry name" value="acetolactate_decarboxylase"/>
    <property type="match status" value="1"/>
</dbReference>
<dbReference type="PANTHER" id="PTHR35524">
    <property type="entry name" value="ALPHA-ACETOLACTATE DECARBOXYLASE"/>
    <property type="match status" value="1"/>
</dbReference>
<comment type="catalytic activity">
    <reaction evidence="1 9">
        <text>(2S)-2-acetolactate + H(+) = (R)-acetoin + CO2</text>
        <dbReference type="Rhea" id="RHEA:21580"/>
        <dbReference type="ChEBI" id="CHEBI:15378"/>
        <dbReference type="ChEBI" id="CHEBI:15686"/>
        <dbReference type="ChEBI" id="CHEBI:16526"/>
        <dbReference type="ChEBI" id="CHEBI:58476"/>
        <dbReference type="EC" id="4.1.1.5"/>
    </reaction>
</comment>
<evidence type="ECO:0000256" key="3">
    <source>
        <dbReference type="ARBA" id="ARBA00007106"/>
    </source>
</evidence>
<evidence type="ECO:0000313" key="11">
    <source>
        <dbReference type="Proteomes" id="UP001196509"/>
    </source>
</evidence>
<dbReference type="GO" id="GO:0047605">
    <property type="term" value="F:acetolactate decarboxylase activity"/>
    <property type="evidence" value="ECO:0007669"/>
    <property type="project" value="UniProtKB-UniRule"/>
</dbReference>
<evidence type="ECO:0000256" key="6">
    <source>
        <dbReference type="ARBA" id="ARBA00022793"/>
    </source>
</evidence>
<dbReference type="AlphaFoldDB" id="A0AAE2ZLA8"/>
<dbReference type="EMBL" id="JAICBX010000002">
    <property type="protein sequence ID" value="MBW8638306.1"/>
    <property type="molecule type" value="Genomic_DNA"/>
</dbReference>
<dbReference type="NCBIfam" id="TIGR01252">
    <property type="entry name" value="acetolac_decarb"/>
    <property type="match status" value="1"/>
</dbReference>
<dbReference type="EC" id="4.1.1.5" evidence="4 9"/>
<dbReference type="PIRSF" id="PIRSF001332">
    <property type="entry name" value="Acetolac_decarb"/>
    <property type="match status" value="1"/>
</dbReference>
<protein>
    <recommendedName>
        <fullName evidence="5 9">Alpha-acetolactate decarboxylase</fullName>
        <ecNumber evidence="4 9">4.1.1.5</ecNumber>
    </recommendedName>
</protein>
<sequence>MPQLVVDIPQSILDALQEHCAKSGETPDHAIARTLADALQLDHGTLFQVSTSGALIEGVSGDAVSIATLKDHGDFGIGTFTGFDGEMVALGGRYFRVAGDGTVNEAADETMTPFAVVTHFEPRQSARIARFKTMAGLEEQLDALRDSDNHFFAVRLDGRFSRIQTRSVSKTPVGQSLSVAAEHQSVFAYEGVSGALIGFWTPAYAKTVNIAGWHIHFISDDRSKGGHLLDCAADGLDCQIEALNDFRIAIPETTAFLKAQLTGDPTEALDKAEH</sequence>
<evidence type="ECO:0000256" key="9">
    <source>
        <dbReference type="PIRNR" id="PIRNR001332"/>
    </source>
</evidence>
<dbReference type="GO" id="GO:0045151">
    <property type="term" value="P:acetoin biosynthetic process"/>
    <property type="evidence" value="ECO:0007669"/>
    <property type="project" value="UniProtKB-UniRule"/>
</dbReference>
<evidence type="ECO:0000256" key="7">
    <source>
        <dbReference type="ARBA" id="ARBA00023061"/>
    </source>
</evidence>
<proteinExistence type="inferred from homology"/>
<dbReference type="SUPFAM" id="SSF117856">
    <property type="entry name" value="AF0104/ALDC/Ptd012-like"/>
    <property type="match status" value="1"/>
</dbReference>
<comment type="caution">
    <text evidence="10">The sequence shown here is derived from an EMBL/GenBank/DDBJ whole genome shotgun (WGS) entry which is preliminary data.</text>
</comment>
<dbReference type="Pfam" id="PF03306">
    <property type="entry name" value="AAL_decarboxy"/>
    <property type="match status" value="1"/>
</dbReference>
<evidence type="ECO:0000256" key="4">
    <source>
        <dbReference type="ARBA" id="ARBA00013204"/>
    </source>
</evidence>
<organism evidence="10 11">
    <name type="scientific">Flavimaribacter sediminis</name>
    <dbReference type="NCBI Taxonomy" id="2865987"/>
    <lineage>
        <taxon>Bacteria</taxon>
        <taxon>Pseudomonadati</taxon>
        <taxon>Pseudomonadota</taxon>
        <taxon>Alphaproteobacteria</taxon>
        <taxon>Hyphomicrobiales</taxon>
        <taxon>Rhizobiaceae</taxon>
        <taxon>Flavimaribacter</taxon>
    </lineage>
</organism>